<dbReference type="Pfam" id="PF00300">
    <property type="entry name" value="His_Phos_1"/>
    <property type="match status" value="1"/>
</dbReference>
<protein>
    <submittedName>
        <fullName evidence="2">Histidine phosphatase family containing protein</fullName>
    </submittedName>
</protein>
<dbReference type="OrthoDB" id="354304at2759"/>
<evidence type="ECO:0000313" key="2">
    <source>
        <dbReference type="EMBL" id="KEP55481.1"/>
    </source>
</evidence>
<name>A0A074S7T9_9AGAM</name>
<keyword evidence="3" id="KW-1185">Reference proteome</keyword>
<accession>A0A074S7T9</accession>
<proteinExistence type="predicted"/>
<dbReference type="SUPFAM" id="SSF53254">
    <property type="entry name" value="Phosphoglycerate mutase-like"/>
    <property type="match status" value="1"/>
</dbReference>
<dbReference type="EMBL" id="AZST01000005">
    <property type="protein sequence ID" value="KEP55481.1"/>
    <property type="molecule type" value="Genomic_DNA"/>
</dbReference>
<comment type="caution">
    <text evidence="2">The sequence shown here is derived from an EMBL/GenBank/DDBJ whole genome shotgun (WGS) entry which is preliminary data.</text>
</comment>
<evidence type="ECO:0000256" key="1">
    <source>
        <dbReference type="SAM" id="MobiDB-lite"/>
    </source>
</evidence>
<reference evidence="2 3" key="1">
    <citation type="submission" date="2013-12" db="EMBL/GenBank/DDBJ databases">
        <authorList>
            <person name="Cubeta M."/>
            <person name="Pakala S."/>
            <person name="Fedorova N."/>
            <person name="Thomas E."/>
            <person name="Dean R."/>
            <person name="Jabaji S."/>
            <person name="Neate S."/>
            <person name="Toda T."/>
            <person name="Tavantzis S."/>
            <person name="Vilgalys R."/>
            <person name="Bharathan N."/>
            <person name="Pakala S."/>
            <person name="Losada L.S."/>
            <person name="Zafar N."/>
            <person name="Nierman W."/>
        </authorList>
    </citation>
    <scope>NUCLEOTIDE SEQUENCE [LARGE SCALE GENOMIC DNA]</scope>
    <source>
        <strain evidence="2 3">123E</strain>
    </source>
</reference>
<gene>
    <name evidence="2" type="ORF">V565_004080</name>
</gene>
<evidence type="ECO:0000313" key="3">
    <source>
        <dbReference type="Proteomes" id="UP000027456"/>
    </source>
</evidence>
<dbReference type="CDD" id="cd07040">
    <property type="entry name" value="HP"/>
    <property type="match status" value="1"/>
</dbReference>
<dbReference type="HOGENOM" id="CLU_2172494_0_0_1"/>
<dbReference type="InterPro" id="IPR029033">
    <property type="entry name" value="His_PPase_superfam"/>
</dbReference>
<dbReference type="AlphaFoldDB" id="A0A074S7T9"/>
<dbReference type="STRING" id="1423351.A0A074S7T9"/>
<dbReference type="Gene3D" id="3.40.50.1240">
    <property type="entry name" value="Phosphoglycerate mutase-like"/>
    <property type="match status" value="1"/>
</dbReference>
<dbReference type="InterPro" id="IPR013078">
    <property type="entry name" value="His_Pase_superF_clade-1"/>
</dbReference>
<organism evidence="2 3">
    <name type="scientific">Rhizoctonia solani 123E</name>
    <dbReference type="NCBI Taxonomy" id="1423351"/>
    <lineage>
        <taxon>Eukaryota</taxon>
        <taxon>Fungi</taxon>
        <taxon>Dikarya</taxon>
        <taxon>Basidiomycota</taxon>
        <taxon>Agaricomycotina</taxon>
        <taxon>Agaricomycetes</taxon>
        <taxon>Cantharellales</taxon>
        <taxon>Ceratobasidiaceae</taxon>
        <taxon>Rhizoctonia</taxon>
    </lineage>
</organism>
<feature type="region of interest" description="Disordered" evidence="1">
    <location>
        <begin position="58"/>
        <end position="79"/>
    </location>
</feature>
<sequence length="110" mass="11814">MDTQLNDAGREQAKITGRSLKDVHFVKAYSSDSSRAADVRHGIYNTSISIVRMRAAMTTTPPLPSNDGSDVEESQQPTSSVSGVLVSCASIAHLIKKRDIVVENADLLGQ</sequence>
<dbReference type="Proteomes" id="UP000027456">
    <property type="component" value="Unassembled WGS sequence"/>
</dbReference>